<feature type="compositionally biased region" description="Low complexity" evidence="8">
    <location>
        <begin position="136"/>
        <end position="159"/>
    </location>
</feature>
<comment type="subcellular location">
    <subcellularLocation>
        <location evidence="1">Nucleus</location>
    </subcellularLocation>
</comment>
<dbReference type="Pfam" id="PF09494">
    <property type="entry name" value="Slx4"/>
    <property type="match status" value="1"/>
</dbReference>
<feature type="compositionally biased region" description="Basic residues" evidence="8">
    <location>
        <begin position="37"/>
        <end position="48"/>
    </location>
</feature>
<feature type="region of interest" description="Disordered" evidence="8">
    <location>
        <begin position="136"/>
        <end position="166"/>
    </location>
</feature>
<comment type="similarity">
    <text evidence="2">Belongs to the SLX4 family.</text>
</comment>
<proteinExistence type="inferred from homology"/>
<dbReference type="InParanoid" id="A0A165N790"/>
<dbReference type="STRING" id="1314782.A0A165N790"/>
<evidence type="ECO:0000256" key="8">
    <source>
        <dbReference type="SAM" id="MobiDB-lite"/>
    </source>
</evidence>
<evidence type="ECO:0000313" key="10">
    <source>
        <dbReference type="Proteomes" id="UP000076761"/>
    </source>
</evidence>
<keyword evidence="4" id="KW-0233">DNA recombination</keyword>
<dbReference type="GO" id="GO:0006260">
    <property type="term" value="P:DNA replication"/>
    <property type="evidence" value="ECO:0007669"/>
    <property type="project" value="InterPro"/>
</dbReference>
<evidence type="ECO:0000256" key="6">
    <source>
        <dbReference type="ARBA" id="ARBA00023242"/>
    </source>
</evidence>
<dbReference type="Proteomes" id="UP000076761">
    <property type="component" value="Unassembled WGS sequence"/>
</dbReference>
<evidence type="ECO:0000256" key="7">
    <source>
        <dbReference type="ARBA" id="ARBA00029496"/>
    </source>
</evidence>
<dbReference type="InterPro" id="IPR018574">
    <property type="entry name" value="Structure-sp_endonuc_su_Slx4"/>
</dbReference>
<feature type="region of interest" description="Disordered" evidence="8">
    <location>
        <begin position="350"/>
        <end position="391"/>
    </location>
</feature>
<evidence type="ECO:0000256" key="5">
    <source>
        <dbReference type="ARBA" id="ARBA00023204"/>
    </source>
</evidence>
<feature type="compositionally biased region" description="Polar residues" evidence="8">
    <location>
        <begin position="50"/>
        <end position="62"/>
    </location>
</feature>
<keyword evidence="5" id="KW-0234">DNA repair</keyword>
<feature type="compositionally biased region" description="Polar residues" evidence="8">
    <location>
        <begin position="364"/>
        <end position="379"/>
    </location>
</feature>
<sequence>MASTMHPRNVRHINTDVSLVLDIVEDSEPEREETRRKEKKSRKVKKQLKAQGTFTQESNESLITIPVHASGSQLQTAESSEVPNQTIFSTPQNTSILLKSVADISDDAIFSATPSVHVARPSIANSTLSSMDLKASLLGPAPSLPGSPREQEPKPSSQEPQPPDAISIFSSDAEHIESTNRLNIGRFSHVYCSKASKAMKLTPTMSRTTSEGSSDPGTKQSRTKPVHRFVSDFTDAELAKVVKCISCDLKWTVRKTALQKMLHIQTCARKYRLTDETVKRLIRRELDSGSEEGLSGHNALATENRRPETYLEDVLGQEAQKKKSRRPGVQGTVKSVTDTRNAIMDRARLLLGPSGTPTSGGGEASNNDGLSTDPQTQAPEQLPVEGSGAGAAVPRSIQAFSPPRLDEPQRHTLGLANEDDRSHQFPPPTQQFVPSRFANSGKRGSLFGADLDAFEEGPPATQSFGLSNLGSPGPTAAVLAERSNSPSDSGMYGEESAPITKMWPSVALDSMIPPSFGSVNEPVQTTSLEAHRRHKPVHVSPDLVETIDLSDVRDEGPSFYQGDYDGVVWENDGALLHFDPTWASNEDALLSPQSSMTGVVSTPGNKGRKAKTPPIRATVKNRRASPSQLVLSRTSKATRKRKSKVTAVQEDDVDENNLKEAIRSTIMQDKALHLRILRYEPIHYDVFVQLAADQGLPIKGLKLKLRKCDQLLRSGAWWKSFKTLNGISSEE</sequence>
<keyword evidence="3" id="KW-0227">DNA damage</keyword>
<dbReference type="AlphaFoldDB" id="A0A165N790"/>
<gene>
    <name evidence="9" type="ORF">NEOLEDRAFT_981480</name>
</gene>
<feature type="compositionally biased region" description="Polar residues" evidence="8">
    <location>
        <begin position="593"/>
        <end position="604"/>
    </location>
</feature>
<dbReference type="GO" id="GO:0033557">
    <property type="term" value="C:Slx1-Slx4 complex"/>
    <property type="evidence" value="ECO:0007669"/>
    <property type="project" value="InterPro"/>
</dbReference>
<keyword evidence="6" id="KW-0539">Nucleus</keyword>
<feature type="region of interest" description="Disordered" evidence="8">
    <location>
        <begin position="317"/>
        <end position="338"/>
    </location>
</feature>
<feature type="region of interest" description="Disordered" evidence="8">
    <location>
        <begin position="26"/>
        <end position="62"/>
    </location>
</feature>
<feature type="region of interest" description="Disordered" evidence="8">
    <location>
        <begin position="202"/>
        <end position="224"/>
    </location>
</feature>
<evidence type="ECO:0000256" key="2">
    <source>
        <dbReference type="ARBA" id="ARBA00006661"/>
    </source>
</evidence>
<organism evidence="9 10">
    <name type="scientific">Neolentinus lepideus HHB14362 ss-1</name>
    <dbReference type="NCBI Taxonomy" id="1314782"/>
    <lineage>
        <taxon>Eukaryota</taxon>
        <taxon>Fungi</taxon>
        <taxon>Dikarya</taxon>
        <taxon>Basidiomycota</taxon>
        <taxon>Agaricomycotina</taxon>
        <taxon>Agaricomycetes</taxon>
        <taxon>Gloeophyllales</taxon>
        <taxon>Gloeophyllaceae</taxon>
        <taxon>Neolentinus</taxon>
    </lineage>
</organism>
<accession>A0A165N790</accession>
<dbReference type="GO" id="GO:0006281">
    <property type="term" value="P:DNA repair"/>
    <property type="evidence" value="ECO:0007669"/>
    <property type="project" value="UniProtKB-KW"/>
</dbReference>
<keyword evidence="10" id="KW-1185">Reference proteome</keyword>
<protein>
    <recommendedName>
        <fullName evidence="7">Structure-specific endonuclease subunit SLX4</fullName>
    </recommendedName>
</protein>
<feature type="compositionally biased region" description="Polar residues" evidence="8">
    <location>
        <begin position="203"/>
        <end position="220"/>
    </location>
</feature>
<dbReference type="EMBL" id="KV425645">
    <property type="protein sequence ID" value="KZT19264.1"/>
    <property type="molecule type" value="Genomic_DNA"/>
</dbReference>
<evidence type="ECO:0000256" key="3">
    <source>
        <dbReference type="ARBA" id="ARBA00022763"/>
    </source>
</evidence>
<dbReference type="GO" id="GO:0006310">
    <property type="term" value="P:DNA recombination"/>
    <property type="evidence" value="ECO:0007669"/>
    <property type="project" value="UniProtKB-KW"/>
</dbReference>
<reference evidence="9 10" key="1">
    <citation type="journal article" date="2016" name="Mol. Biol. Evol.">
        <title>Comparative Genomics of Early-Diverging Mushroom-Forming Fungi Provides Insights into the Origins of Lignocellulose Decay Capabilities.</title>
        <authorList>
            <person name="Nagy L.G."/>
            <person name="Riley R."/>
            <person name="Tritt A."/>
            <person name="Adam C."/>
            <person name="Daum C."/>
            <person name="Floudas D."/>
            <person name="Sun H."/>
            <person name="Yadav J.S."/>
            <person name="Pangilinan J."/>
            <person name="Larsson K.H."/>
            <person name="Matsuura K."/>
            <person name="Barry K."/>
            <person name="Labutti K."/>
            <person name="Kuo R."/>
            <person name="Ohm R.A."/>
            <person name="Bhattacharya S.S."/>
            <person name="Shirouzu T."/>
            <person name="Yoshinaga Y."/>
            <person name="Martin F.M."/>
            <person name="Grigoriev I.V."/>
            <person name="Hibbett D.S."/>
        </authorList>
    </citation>
    <scope>NUCLEOTIDE SEQUENCE [LARGE SCALE GENOMIC DNA]</scope>
    <source>
        <strain evidence="9 10">HHB14362 ss-1</strain>
    </source>
</reference>
<evidence type="ECO:0000313" key="9">
    <source>
        <dbReference type="EMBL" id="KZT19264.1"/>
    </source>
</evidence>
<feature type="region of interest" description="Disordered" evidence="8">
    <location>
        <begin position="593"/>
        <end position="644"/>
    </location>
</feature>
<name>A0A165N790_9AGAM</name>
<evidence type="ECO:0000256" key="4">
    <source>
        <dbReference type="ARBA" id="ARBA00023172"/>
    </source>
</evidence>
<dbReference type="OrthoDB" id="5576441at2759"/>
<evidence type="ECO:0000256" key="1">
    <source>
        <dbReference type="ARBA" id="ARBA00004123"/>
    </source>
</evidence>